<comment type="subunit">
    <text evidence="12">Homotetramer.</text>
</comment>
<evidence type="ECO:0000256" key="9">
    <source>
        <dbReference type="ARBA" id="ARBA00023160"/>
    </source>
</evidence>
<keyword evidence="4 12" id="KW-0444">Lipid biosynthesis</keyword>
<dbReference type="PROSITE" id="PS00061">
    <property type="entry name" value="ADH_SHORT"/>
    <property type="match status" value="1"/>
</dbReference>
<protein>
    <recommendedName>
        <fullName evidence="12">3-oxoacyl-[acyl-carrier-protein] reductase</fullName>
        <ecNumber evidence="12">1.1.1.100</ecNumber>
    </recommendedName>
</protein>
<dbReference type="PANTHER" id="PTHR42879:SF2">
    <property type="entry name" value="3-OXOACYL-[ACYL-CARRIER-PROTEIN] REDUCTASE FABG"/>
    <property type="match status" value="1"/>
</dbReference>
<comment type="function">
    <text evidence="1 12">Catalyzes the NADPH-dependent reduction of beta-ketoacyl-ACP substrates to beta-hydroxyacyl-ACP products, the first reductive step in the elongation cycle of fatty acid biosynthesis.</text>
</comment>
<reference evidence="14" key="1">
    <citation type="submission" date="2019-04" db="EMBL/GenBank/DDBJ databases">
        <authorList>
            <person name="Brambilla D."/>
        </authorList>
    </citation>
    <scope>NUCLEOTIDE SEQUENCE</scope>
    <source>
        <strain evidence="14">BAL1</strain>
    </source>
</reference>
<dbReference type="EC" id="1.1.1.100" evidence="12"/>
<evidence type="ECO:0000256" key="3">
    <source>
        <dbReference type="ARBA" id="ARBA00006484"/>
    </source>
</evidence>
<keyword evidence="6 11" id="KW-0521">NADP</keyword>
<evidence type="ECO:0000256" key="5">
    <source>
        <dbReference type="ARBA" id="ARBA00022832"/>
    </source>
</evidence>
<sequence length="248" mass="26247">MTKFISLEGKVALVTGASRGIGRAIAEQLADLGAKVVGTATSAKGADAISSYLGDNGCGLVLNVADSASIEQCLTQIKNQFGDIDILVNNAGITRDNLLMRMKDDEWFDIMQTNLDSVYRLSKAVLRSMMKKRFGRIINIGSVVGSMGNAGQTNYAAAKAGVLGFTKSLAREVASRGITVNAIAPGFIDTDMTKELSEEQKEAIFAQVPANRLGQPEEIAATVAFLASSQAAYINGETIHVNGGMYMV</sequence>
<dbReference type="Gene3D" id="3.40.50.720">
    <property type="entry name" value="NAD(P)-binding Rossmann-like Domain"/>
    <property type="match status" value="1"/>
</dbReference>
<feature type="domain" description="Ketoreductase" evidence="13">
    <location>
        <begin position="10"/>
        <end position="186"/>
    </location>
</feature>
<evidence type="ECO:0000256" key="8">
    <source>
        <dbReference type="ARBA" id="ARBA00023098"/>
    </source>
</evidence>
<evidence type="ECO:0000256" key="2">
    <source>
        <dbReference type="ARBA" id="ARBA00005194"/>
    </source>
</evidence>
<keyword evidence="5 12" id="KW-0276">Fatty acid metabolism</keyword>
<dbReference type="InterPro" id="IPR011284">
    <property type="entry name" value="3oxo_ACP_reduc"/>
</dbReference>
<organism evidence="14">
    <name type="scientific">Rheinheimera sp. BAL341</name>
    <dbReference type="NCBI Taxonomy" id="1708203"/>
    <lineage>
        <taxon>Bacteria</taxon>
        <taxon>Pseudomonadati</taxon>
        <taxon>Pseudomonadota</taxon>
        <taxon>Gammaproteobacteria</taxon>
        <taxon>Chromatiales</taxon>
        <taxon>Chromatiaceae</taxon>
        <taxon>Rheinheimera</taxon>
    </lineage>
</organism>
<dbReference type="NCBIfam" id="NF005559">
    <property type="entry name" value="PRK07231.1"/>
    <property type="match status" value="1"/>
</dbReference>
<dbReference type="GO" id="GO:0051287">
    <property type="term" value="F:NAD binding"/>
    <property type="evidence" value="ECO:0007669"/>
    <property type="project" value="UniProtKB-UniRule"/>
</dbReference>
<feature type="binding site" evidence="11">
    <location>
        <position position="90"/>
    </location>
    <ligand>
        <name>NADP(+)</name>
        <dbReference type="ChEBI" id="CHEBI:58349"/>
    </ligand>
</feature>
<evidence type="ECO:0000313" key="14">
    <source>
        <dbReference type="EMBL" id="VHO01380.1"/>
    </source>
</evidence>
<accession>A0A486XK09</accession>
<dbReference type="NCBIfam" id="NF004197">
    <property type="entry name" value="PRK05653.1-1"/>
    <property type="match status" value="1"/>
</dbReference>
<dbReference type="PRINTS" id="PR00080">
    <property type="entry name" value="SDRFAMILY"/>
</dbReference>
<evidence type="ECO:0000256" key="11">
    <source>
        <dbReference type="PIRSR" id="PIRSR611284-2"/>
    </source>
</evidence>
<dbReference type="InterPro" id="IPR050259">
    <property type="entry name" value="SDR"/>
</dbReference>
<evidence type="ECO:0000256" key="10">
    <source>
        <dbReference type="PIRSR" id="PIRSR611284-1"/>
    </source>
</evidence>
<feature type="binding site" evidence="11">
    <location>
        <position position="41"/>
    </location>
    <ligand>
        <name>NADP(+)</name>
        <dbReference type="ChEBI" id="CHEBI:58349"/>
    </ligand>
</feature>
<gene>
    <name evidence="14" type="ORF">BAL341_319</name>
</gene>
<evidence type="ECO:0000256" key="4">
    <source>
        <dbReference type="ARBA" id="ARBA00022516"/>
    </source>
</evidence>
<dbReference type="AlphaFoldDB" id="A0A486XK09"/>
<keyword evidence="9 12" id="KW-0275">Fatty acid biosynthesis</keyword>
<name>A0A486XK09_9GAMM</name>
<dbReference type="PRINTS" id="PR00081">
    <property type="entry name" value="GDHRDH"/>
</dbReference>
<dbReference type="CDD" id="cd05333">
    <property type="entry name" value="BKR_SDR_c"/>
    <property type="match status" value="1"/>
</dbReference>
<dbReference type="Pfam" id="PF13561">
    <property type="entry name" value="adh_short_C2"/>
    <property type="match status" value="1"/>
</dbReference>
<dbReference type="GO" id="GO:0004316">
    <property type="term" value="F:3-oxoacyl-[acyl-carrier-protein] reductase (NADPH) activity"/>
    <property type="evidence" value="ECO:0007669"/>
    <property type="project" value="UniProtKB-UniRule"/>
</dbReference>
<feature type="binding site" evidence="11">
    <location>
        <begin position="63"/>
        <end position="64"/>
    </location>
    <ligand>
        <name>NADP(+)</name>
        <dbReference type="ChEBI" id="CHEBI:58349"/>
    </ligand>
</feature>
<proteinExistence type="inferred from homology"/>
<dbReference type="FunFam" id="3.40.50.720:FF:000037">
    <property type="entry name" value="3-oxoacyl-[acyl-carrier-protein] reductase FabG"/>
    <property type="match status" value="1"/>
</dbReference>
<dbReference type="InterPro" id="IPR036291">
    <property type="entry name" value="NAD(P)-bd_dom_sf"/>
</dbReference>
<evidence type="ECO:0000256" key="6">
    <source>
        <dbReference type="ARBA" id="ARBA00022857"/>
    </source>
</evidence>
<dbReference type="UniPathway" id="UPA00094"/>
<keyword evidence="8 12" id="KW-0443">Lipid metabolism</keyword>
<dbReference type="PANTHER" id="PTHR42879">
    <property type="entry name" value="3-OXOACYL-(ACYL-CARRIER-PROTEIN) REDUCTASE"/>
    <property type="match status" value="1"/>
</dbReference>
<feature type="active site" description="Proton acceptor" evidence="10">
    <location>
        <position position="155"/>
    </location>
</feature>
<dbReference type="SUPFAM" id="SSF51735">
    <property type="entry name" value="NAD(P)-binding Rossmann-fold domains"/>
    <property type="match status" value="1"/>
</dbReference>
<evidence type="ECO:0000256" key="12">
    <source>
        <dbReference type="RuleBase" id="RU366074"/>
    </source>
</evidence>
<dbReference type="EMBL" id="CAAJGR010000048">
    <property type="protein sequence ID" value="VHO01380.1"/>
    <property type="molecule type" value="Genomic_DNA"/>
</dbReference>
<comment type="catalytic activity">
    <reaction evidence="12">
        <text>a (3R)-hydroxyacyl-[ACP] + NADP(+) = a 3-oxoacyl-[ACP] + NADPH + H(+)</text>
        <dbReference type="Rhea" id="RHEA:17397"/>
        <dbReference type="Rhea" id="RHEA-COMP:9916"/>
        <dbReference type="Rhea" id="RHEA-COMP:9945"/>
        <dbReference type="ChEBI" id="CHEBI:15378"/>
        <dbReference type="ChEBI" id="CHEBI:57783"/>
        <dbReference type="ChEBI" id="CHEBI:58349"/>
        <dbReference type="ChEBI" id="CHEBI:78776"/>
        <dbReference type="ChEBI" id="CHEBI:78827"/>
        <dbReference type="EC" id="1.1.1.100"/>
    </reaction>
</comment>
<evidence type="ECO:0000259" key="13">
    <source>
        <dbReference type="SMART" id="SM00822"/>
    </source>
</evidence>
<keyword evidence="7 12" id="KW-0560">Oxidoreductase</keyword>
<feature type="binding site" evidence="11">
    <location>
        <begin position="155"/>
        <end position="159"/>
    </location>
    <ligand>
        <name>NADP(+)</name>
        <dbReference type="ChEBI" id="CHEBI:58349"/>
    </ligand>
</feature>
<evidence type="ECO:0000256" key="7">
    <source>
        <dbReference type="ARBA" id="ARBA00023002"/>
    </source>
</evidence>
<evidence type="ECO:0000256" key="1">
    <source>
        <dbReference type="ARBA" id="ARBA00002607"/>
    </source>
</evidence>
<dbReference type="SMART" id="SM00822">
    <property type="entry name" value="PKS_KR"/>
    <property type="match status" value="1"/>
</dbReference>
<comment type="pathway">
    <text evidence="2 12">Lipid metabolism; fatty acid biosynthesis.</text>
</comment>
<comment type="similarity">
    <text evidence="3 12">Belongs to the short-chain dehydrogenases/reductases (SDR) family.</text>
</comment>
<dbReference type="NCBIfam" id="NF009466">
    <property type="entry name" value="PRK12826.1-2"/>
    <property type="match status" value="1"/>
</dbReference>
<feature type="binding site" evidence="11">
    <location>
        <position position="188"/>
    </location>
    <ligand>
        <name>NADP(+)</name>
        <dbReference type="ChEBI" id="CHEBI:58349"/>
    </ligand>
</feature>
<dbReference type="NCBIfam" id="TIGR01830">
    <property type="entry name" value="3oxo_ACP_reduc"/>
    <property type="match status" value="1"/>
</dbReference>
<dbReference type="GO" id="GO:0030497">
    <property type="term" value="P:fatty acid elongation"/>
    <property type="evidence" value="ECO:0007669"/>
    <property type="project" value="UniProtKB-ARBA"/>
</dbReference>
<feature type="binding site" evidence="11">
    <location>
        <begin position="16"/>
        <end position="19"/>
    </location>
    <ligand>
        <name>NADP(+)</name>
        <dbReference type="ChEBI" id="CHEBI:58349"/>
    </ligand>
</feature>
<dbReference type="NCBIfam" id="NF009464">
    <property type="entry name" value="PRK12824.1"/>
    <property type="match status" value="1"/>
</dbReference>
<dbReference type="InterPro" id="IPR020904">
    <property type="entry name" value="Sc_DH/Rdtase_CS"/>
</dbReference>
<dbReference type="InterPro" id="IPR002347">
    <property type="entry name" value="SDR_fam"/>
</dbReference>
<dbReference type="InterPro" id="IPR057326">
    <property type="entry name" value="KR_dom"/>
</dbReference>